<accession>A0ABT4TP68</accession>
<dbReference type="GO" id="GO:0016787">
    <property type="term" value="F:hydrolase activity"/>
    <property type="evidence" value="ECO:0007669"/>
    <property type="project" value="UniProtKB-KW"/>
</dbReference>
<proteinExistence type="predicted"/>
<dbReference type="InterPro" id="IPR000073">
    <property type="entry name" value="AB_hydrolase_1"/>
</dbReference>
<organism evidence="3 4">
    <name type="scientific">Nocardiopsis suaedae</name>
    <dbReference type="NCBI Taxonomy" id="3018444"/>
    <lineage>
        <taxon>Bacteria</taxon>
        <taxon>Bacillati</taxon>
        <taxon>Actinomycetota</taxon>
        <taxon>Actinomycetes</taxon>
        <taxon>Streptosporangiales</taxon>
        <taxon>Nocardiopsidaceae</taxon>
        <taxon>Nocardiopsis</taxon>
    </lineage>
</organism>
<evidence type="ECO:0000259" key="2">
    <source>
        <dbReference type="Pfam" id="PF00561"/>
    </source>
</evidence>
<feature type="domain" description="AB hydrolase-1" evidence="2">
    <location>
        <begin position="37"/>
        <end position="289"/>
    </location>
</feature>
<dbReference type="RefSeq" id="WP_270678825.1">
    <property type="nucleotide sequence ID" value="NZ_JAQFWP010000031.1"/>
</dbReference>
<dbReference type="Gene3D" id="3.40.50.1820">
    <property type="entry name" value="alpha/beta hydrolase"/>
    <property type="match status" value="1"/>
</dbReference>
<dbReference type="Pfam" id="PF00561">
    <property type="entry name" value="Abhydrolase_1"/>
    <property type="match status" value="1"/>
</dbReference>
<dbReference type="Proteomes" id="UP001165685">
    <property type="component" value="Unassembled WGS sequence"/>
</dbReference>
<dbReference type="PANTHER" id="PTHR43329">
    <property type="entry name" value="EPOXIDE HYDROLASE"/>
    <property type="match status" value="1"/>
</dbReference>
<evidence type="ECO:0000313" key="4">
    <source>
        <dbReference type="Proteomes" id="UP001165685"/>
    </source>
</evidence>
<dbReference type="EMBL" id="JAQFWP010000031">
    <property type="protein sequence ID" value="MDA2806181.1"/>
    <property type="molecule type" value="Genomic_DNA"/>
</dbReference>
<dbReference type="SUPFAM" id="SSF53474">
    <property type="entry name" value="alpha/beta-Hydrolases"/>
    <property type="match status" value="1"/>
</dbReference>
<dbReference type="InterPro" id="IPR029058">
    <property type="entry name" value="AB_hydrolase_fold"/>
</dbReference>
<evidence type="ECO:0000313" key="3">
    <source>
        <dbReference type="EMBL" id="MDA2806181.1"/>
    </source>
</evidence>
<reference evidence="3" key="1">
    <citation type="submission" date="2023-01" db="EMBL/GenBank/DDBJ databases">
        <title>Draft genome sequence of Nocardiopsis sp. LSu2-4 isolated from halophytes.</title>
        <authorList>
            <person name="Duangmal K."/>
            <person name="Chantavorakit T."/>
        </authorList>
    </citation>
    <scope>NUCLEOTIDE SEQUENCE</scope>
    <source>
        <strain evidence="3">LSu2-4</strain>
    </source>
</reference>
<dbReference type="PRINTS" id="PR00111">
    <property type="entry name" value="ABHYDROLASE"/>
</dbReference>
<evidence type="ECO:0000256" key="1">
    <source>
        <dbReference type="ARBA" id="ARBA00022801"/>
    </source>
</evidence>
<dbReference type="InterPro" id="IPR000639">
    <property type="entry name" value="Epox_hydrolase-like"/>
</dbReference>
<gene>
    <name evidence="3" type="ORF">O4U47_16840</name>
</gene>
<dbReference type="PRINTS" id="PR00412">
    <property type="entry name" value="EPOXHYDRLASE"/>
</dbReference>
<keyword evidence="4" id="KW-1185">Reference proteome</keyword>
<keyword evidence="1 3" id="KW-0378">Hydrolase</keyword>
<protein>
    <submittedName>
        <fullName evidence="3">Alpha/beta hydrolase</fullName>
    </submittedName>
</protein>
<name>A0ABT4TP68_9ACTN</name>
<comment type="caution">
    <text evidence="3">The sequence shown here is derived from an EMBL/GenBank/DDBJ whole genome shotgun (WGS) entry which is preliminary data.</text>
</comment>
<sequence length="305" mass="33175">MTGPTTLLPSFTASDVEVAADGGPPLRIRAATAGSGPPVLLLHGHPQTHATWREVAPRLAERFTVVAADLRGYGDSGKPPSDGAHLAYSKRAMARDQVRLMRALGHTSFAVVGHDRGGRVAHRMALDHPDAVERLAVLDIAPTATMYARTDREFATRYFWWFFLIQPAPLPETMIAGATEEFLQAHLRGQSATGGVPAPDLAREYLRCYRDPDTVRAVCEDYRAAATVDLEHDAADAREGRLLRRPVLALWGGRGTVGRLYDVAATWREVSGAAVQGEALDCGHLLQEELPEATAARLEEFLALR</sequence>